<sequence>MKSNLRKTLIDISWCLDQQFEALEVKLDSQIVVRMINGSHLGEFTTSLKTSRIRLLKQT</sequence>
<dbReference type="EMBL" id="JACXVP010000006">
    <property type="protein sequence ID" value="KAG5600437.1"/>
    <property type="molecule type" value="Genomic_DNA"/>
</dbReference>
<evidence type="ECO:0000313" key="1">
    <source>
        <dbReference type="EMBL" id="KAG5600437.1"/>
    </source>
</evidence>
<evidence type="ECO:0000313" key="2">
    <source>
        <dbReference type="Proteomes" id="UP000824120"/>
    </source>
</evidence>
<reference evidence="1 2" key="1">
    <citation type="submission" date="2020-09" db="EMBL/GenBank/DDBJ databases">
        <title>De no assembly of potato wild relative species, Solanum commersonii.</title>
        <authorList>
            <person name="Cho K."/>
        </authorList>
    </citation>
    <scope>NUCLEOTIDE SEQUENCE [LARGE SCALE GENOMIC DNA]</scope>
    <source>
        <strain evidence="1">LZ3.2</strain>
        <tissue evidence="1">Leaf</tissue>
    </source>
</reference>
<keyword evidence="2" id="KW-1185">Reference proteome</keyword>
<organism evidence="1 2">
    <name type="scientific">Solanum commersonii</name>
    <name type="common">Commerson's wild potato</name>
    <name type="synonym">Commerson's nightshade</name>
    <dbReference type="NCBI Taxonomy" id="4109"/>
    <lineage>
        <taxon>Eukaryota</taxon>
        <taxon>Viridiplantae</taxon>
        <taxon>Streptophyta</taxon>
        <taxon>Embryophyta</taxon>
        <taxon>Tracheophyta</taxon>
        <taxon>Spermatophyta</taxon>
        <taxon>Magnoliopsida</taxon>
        <taxon>eudicotyledons</taxon>
        <taxon>Gunneridae</taxon>
        <taxon>Pentapetalae</taxon>
        <taxon>asterids</taxon>
        <taxon>lamiids</taxon>
        <taxon>Solanales</taxon>
        <taxon>Solanaceae</taxon>
        <taxon>Solanoideae</taxon>
        <taxon>Solaneae</taxon>
        <taxon>Solanum</taxon>
    </lineage>
</organism>
<accession>A0A9J5YK98</accession>
<dbReference type="AlphaFoldDB" id="A0A9J5YK98"/>
<name>A0A9J5YK98_SOLCO</name>
<comment type="caution">
    <text evidence="1">The sequence shown here is derived from an EMBL/GenBank/DDBJ whole genome shotgun (WGS) entry which is preliminary data.</text>
</comment>
<protein>
    <submittedName>
        <fullName evidence="1">Uncharacterized protein</fullName>
    </submittedName>
</protein>
<dbReference type="Proteomes" id="UP000824120">
    <property type="component" value="Chromosome 6"/>
</dbReference>
<gene>
    <name evidence="1" type="ORF">H5410_031807</name>
</gene>
<proteinExistence type="predicted"/>